<evidence type="ECO:0000313" key="9">
    <source>
        <dbReference type="EMBL" id="GGG48587.1"/>
    </source>
</evidence>
<dbReference type="InterPro" id="IPR000834">
    <property type="entry name" value="Peptidase_M14"/>
</dbReference>
<dbReference type="Proteomes" id="UP000625976">
    <property type="component" value="Unassembled WGS sequence"/>
</dbReference>
<keyword evidence="10" id="KW-1185">Reference proteome</keyword>
<comment type="similarity">
    <text evidence="2 7">Belongs to the peptidase M14 family.</text>
</comment>
<gene>
    <name evidence="9" type="ORF">GCM10010976_19910</name>
</gene>
<dbReference type="SMART" id="SM00631">
    <property type="entry name" value="Zn_pept"/>
    <property type="match status" value="1"/>
</dbReference>
<dbReference type="Gene3D" id="3.40.630.10">
    <property type="entry name" value="Zn peptidases"/>
    <property type="match status" value="1"/>
</dbReference>
<accession>A0A917LNZ5</accession>
<dbReference type="Pfam" id="PF00246">
    <property type="entry name" value="Peptidase_M14"/>
    <property type="match status" value="1"/>
</dbReference>
<evidence type="ECO:0000256" key="5">
    <source>
        <dbReference type="ARBA" id="ARBA00022833"/>
    </source>
</evidence>
<dbReference type="SUPFAM" id="SSF53187">
    <property type="entry name" value="Zn-dependent exopeptidases"/>
    <property type="match status" value="1"/>
</dbReference>
<dbReference type="GO" id="GO:0004181">
    <property type="term" value="F:metallocarboxypeptidase activity"/>
    <property type="evidence" value="ECO:0007669"/>
    <property type="project" value="InterPro"/>
</dbReference>
<evidence type="ECO:0000259" key="8">
    <source>
        <dbReference type="PROSITE" id="PS52035"/>
    </source>
</evidence>
<evidence type="ECO:0000256" key="1">
    <source>
        <dbReference type="ARBA" id="ARBA00001947"/>
    </source>
</evidence>
<evidence type="ECO:0000256" key="7">
    <source>
        <dbReference type="PROSITE-ProRule" id="PRU01379"/>
    </source>
</evidence>
<sequence>MTSIFLKTLYDSHKETRLKNRYVHQEHIHPLIENLKNHFEIEGIGISVLGEPIHSIKIGTGPKKILLWSQMHGNESTTTKALFDICNVFVKDSSVSIQQILKNCTLVIVPILNPDGAKRYTRLNANDIDLNRDAKNLSQPESQVLRGLFDEIKPDYCFNLHGQRTIFGAGNNANSAILSFLSPAQDETCAVTETRKKAMEVIVATNNLLHTQIPNQIGIYDDAYNGNCVGDTFQSLNCPTILFEAGHFKNDYNREVTRFYMFQAILFSIDYISKNKVDGVAYEAYLGIPQNCKNHFDIIIRDAKMLISNEYAIFDVAVQYQEVLKDNKIEFIPMVEKIGDLKTYFGHKEIFADGEELTNENHQNVVEGIVLESLILKGVKYSTKLV</sequence>
<reference evidence="9" key="2">
    <citation type="submission" date="2020-09" db="EMBL/GenBank/DDBJ databases">
        <authorList>
            <person name="Sun Q."/>
            <person name="Zhou Y."/>
        </authorList>
    </citation>
    <scope>NUCLEOTIDE SEQUENCE</scope>
    <source>
        <strain evidence="9">CGMCC 1.12751</strain>
    </source>
</reference>
<keyword evidence="3" id="KW-0645">Protease</keyword>
<evidence type="ECO:0000256" key="3">
    <source>
        <dbReference type="ARBA" id="ARBA00022670"/>
    </source>
</evidence>
<comment type="caution">
    <text evidence="9">The sequence shown here is derived from an EMBL/GenBank/DDBJ whole genome shotgun (WGS) entry which is preliminary data.</text>
</comment>
<feature type="active site" description="Proton donor/acceptor" evidence="7">
    <location>
        <position position="244"/>
    </location>
</feature>
<dbReference type="PANTHER" id="PTHR11705:SF143">
    <property type="entry name" value="SLL0236 PROTEIN"/>
    <property type="match status" value="1"/>
</dbReference>
<evidence type="ECO:0000256" key="2">
    <source>
        <dbReference type="ARBA" id="ARBA00005988"/>
    </source>
</evidence>
<name>A0A917LNZ5_9FLAO</name>
<keyword evidence="4" id="KW-0378">Hydrolase</keyword>
<keyword evidence="6" id="KW-0482">Metalloprotease</keyword>
<organism evidence="9 10">
    <name type="scientific">Bizionia arctica</name>
    <dbReference type="NCBI Taxonomy" id="1495645"/>
    <lineage>
        <taxon>Bacteria</taxon>
        <taxon>Pseudomonadati</taxon>
        <taxon>Bacteroidota</taxon>
        <taxon>Flavobacteriia</taxon>
        <taxon>Flavobacteriales</taxon>
        <taxon>Flavobacteriaceae</taxon>
        <taxon>Bizionia</taxon>
    </lineage>
</organism>
<dbReference type="PROSITE" id="PS52035">
    <property type="entry name" value="PEPTIDASE_M14"/>
    <property type="match status" value="1"/>
</dbReference>
<dbReference type="AlphaFoldDB" id="A0A917LNZ5"/>
<comment type="cofactor">
    <cofactor evidence="1">
        <name>Zn(2+)</name>
        <dbReference type="ChEBI" id="CHEBI:29105"/>
    </cofactor>
</comment>
<dbReference type="EMBL" id="BMFQ01000002">
    <property type="protein sequence ID" value="GGG48587.1"/>
    <property type="molecule type" value="Genomic_DNA"/>
</dbReference>
<keyword evidence="5" id="KW-0862">Zinc</keyword>
<reference evidence="9" key="1">
    <citation type="journal article" date="2014" name="Int. J. Syst. Evol. Microbiol.">
        <title>Complete genome sequence of Corynebacterium casei LMG S-19264T (=DSM 44701T), isolated from a smear-ripened cheese.</title>
        <authorList>
            <consortium name="US DOE Joint Genome Institute (JGI-PGF)"/>
            <person name="Walter F."/>
            <person name="Albersmeier A."/>
            <person name="Kalinowski J."/>
            <person name="Ruckert C."/>
        </authorList>
    </citation>
    <scope>NUCLEOTIDE SEQUENCE</scope>
    <source>
        <strain evidence="9">CGMCC 1.12751</strain>
    </source>
</reference>
<dbReference type="GO" id="GO:0006508">
    <property type="term" value="P:proteolysis"/>
    <property type="evidence" value="ECO:0007669"/>
    <property type="project" value="UniProtKB-KW"/>
</dbReference>
<dbReference type="RefSeq" id="WP_188464350.1">
    <property type="nucleotide sequence ID" value="NZ_BMFQ01000002.1"/>
</dbReference>
<proteinExistence type="inferred from homology"/>
<evidence type="ECO:0000313" key="10">
    <source>
        <dbReference type="Proteomes" id="UP000625976"/>
    </source>
</evidence>
<feature type="domain" description="Peptidase M14" evidence="8">
    <location>
        <begin position="14"/>
        <end position="272"/>
    </location>
</feature>
<evidence type="ECO:0000256" key="4">
    <source>
        <dbReference type="ARBA" id="ARBA00022801"/>
    </source>
</evidence>
<dbReference type="PANTHER" id="PTHR11705">
    <property type="entry name" value="PROTEASE FAMILY M14 CARBOXYPEPTIDASE A,B"/>
    <property type="match status" value="1"/>
</dbReference>
<dbReference type="GO" id="GO:0008270">
    <property type="term" value="F:zinc ion binding"/>
    <property type="evidence" value="ECO:0007669"/>
    <property type="project" value="InterPro"/>
</dbReference>
<protein>
    <submittedName>
        <fullName evidence="9">Peptidase M14</fullName>
    </submittedName>
</protein>
<dbReference type="GO" id="GO:0005615">
    <property type="term" value="C:extracellular space"/>
    <property type="evidence" value="ECO:0007669"/>
    <property type="project" value="TreeGrafter"/>
</dbReference>
<evidence type="ECO:0000256" key="6">
    <source>
        <dbReference type="ARBA" id="ARBA00023049"/>
    </source>
</evidence>